<keyword evidence="2" id="KW-1185">Reference proteome</keyword>
<sequence>MRNAPVGQLGQPLLEIGRQDNVNGYEDTEATIADVDTRVDCDVDWFG</sequence>
<evidence type="ECO:0000313" key="1">
    <source>
        <dbReference type="EMBL" id="MCM2373969.1"/>
    </source>
</evidence>
<gene>
    <name evidence="1" type="ORF">NB063_25415</name>
</gene>
<dbReference type="Proteomes" id="UP001202961">
    <property type="component" value="Unassembled WGS sequence"/>
</dbReference>
<evidence type="ECO:0000313" key="2">
    <source>
        <dbReference type="Proteomes" id="UP001202961"/>
    </source>
</evidence>
<dbReference type="RefSeq" id="WP_250931846.1">
    <property type="nucleotide sequence ID" value="NZ_JAMQBK010000074.1"/>
</dbReference>
<protein>
    <submittedName>
        <fullName evidence="1">Uncharacterized protein</fullName>
    </submittedName>
</protein>
<name>A0ABT0UAE5_9BACT</name>
<proteinExistence type="predicted"/>
<comment type="caution">
    <text evidence="1">The sequence shown here is derived from an EMBL/GenBank/DDBJ whole genome shotgun (WGS) entry which is preliminary data.</text>
</comment>
<accession>A0ABT0UAE5</accession>
<reference evidence="1 2" key="1">
    <citation type="journal article" date="2022" name="Syst. Appl. Microbiol.">
        <title>Rhodopirellula aestuarii sp. nov., a novel member of the genus Rhodopirellula isolated from brackish sediments collected in the Tagus River estuary, Portugal.</title>
        <authorList>
            <person name="Vitorino I.R."/>
            <person name="Klimek D."/>
            <person name="Calusinska M."/>
            <person name="Lobo-da-Cunha A."/>
            <person name="Vasconcelos V."/>
            <person name="Lage O.M."/>
        </authorList>
    </citation>
    <scope>NUCLEOTIDE SEQUENCE [LARGE SCALE GENOMIC DNA]</scope>
    <source>
        <strain evidence="1 2">ICT_H3.1</strain>
    </source>
</reference>
<organism evidence="1 2">
    <name type="scientific">Aporhodopirellula aestuarii</name>
    <dbReference type="NCBI Taxonomy" id="2950107"/>
    <lineage>
        <taxon>Bacteria</taxon>
        <taxon>Pseudomonadati</taxon>
        <taxon>Planctomycetota</taxon>
        <taxon>Planctomycetia</taxon>
        <taxon>Pirellulales</taxon>
        <taxon>Pirellulaceae</taxon>
        <taxon>Aporhodopirellula</taxon>
    </lineage>
</organism>
<dbReference type="EMBL" id="JAMQBK010000074">
    <property type="protein sequence ID" value="MCM2373969.1"/>
    <property type="molecule type" value="Genomic_DNA"/>
</dbReference>